<dbReference type="AlphaFoldDB" id="A0A4R2NUD4"/>
<dbReference type="Pfam" id="PF00155">
    <property type="entry name" value="Aminotran_1_2"/>
    <property type="match status" value="1"/>
</dbReference>
<evidence type="ECO:0000256" key="3">
    <source>
        <dbReference type="ARBA" id="ARBA00022576"/>
    </source>
</evidence>
<evidence type="ECO:0000259" key="8">
    <source>
        <dbReference type="Pfam" id="PF00155"/>
    </source>
</evidence>
<dbReference type="PANTHER" id="PTHR46383:SF2">
    <property type="entry name" value="AMINOTRANSFERASE"/>
    <property type="match status" value="1"/>
</dbReference>
<proteinExistence type="inferred from homology"/>
<comment type="catalytic activity">
    <reaction evidence="6">
        <text>L-aspartate + 2-oxoglutarate = oxaloacetate + L-glutamate</text>
        <dbReference type="Rhea" id="RHEA:21824"/>
        <dbReference type="ChEBI" id="CHEBI:16452"/>
        <dbReference type="ChEBI" id="CHEBI:16810"/>
        <dbReference type="ChEBI" id="CHEBI:29985"/>
        <dbReference type="ChEBI" id="CHEBI:29991"/>
        <dbReference type="EC" id="2.6.1.1"/>
    </reaction>
</comment>
<dbReference type="GO" id="GO:0004069">
    <property type="term" value="F:L-aspartate:2-oxoglutarate aminotransferase activity"/>
    <property type="evidence" value="ECO:0007669"/>
    <property type="project" value="UniProtKB-EC"/>
</dbReference>
<dbReference type="EC" id="2.6.1.-" evidence="7"/>
<sequence length="381" mass="40927">MKVSSRGEVDPFIVMDVMAAAARAEAEGRRIIHMEVGQPGTPAPAAARAALARAMETGPLGYTVGLGLPELRARIAQLYADWYGVDLNPDRIVITPGSSGGFTLAFTSLFDAGARVGIGMPGYPSYKAILTALDLEPVKIETTVENRLQPVPADLPPDLDGLLVASPANPSGTMLDRDALAALIGAAQGQGAAFISDEIYHGVEYERKAVTALEITDDTYVINSFSKYFSMTGWRVGWMVVPEDHIRRVERLVQNLFICAPHASQVVALAALDATDELEANMAVYRRNRALMMEGLPKAGFSKIAPPDGAFYVYADVSELTDDSRAFAAEILEKAGVAVTPGLDFDPARGAGTLRFSYARATEDIEEGLDRLTRFMAARAR</sequence>
<comment type="caution">
    <text evidence="9">The sequence shown here is derived from an EMBL/GenBank/DDBJ whole genome shotgun (WGS) entry which is preliminary data.</text>
</comment>
<dbReference type="InterPro" id="IPR004839">
    <property type="entry name" value="Aminotransferase_I/II_large"/>
</dbReference>
<organism evidence="9 10">
    <name type="scientific">Rhodovulum adriaticum</name>
    <name type="common">Rhodopseudomonas adriatica</name>
    <dbReference type="NCBI Taxonomy" id="35804"/>
    <lineage>
        <taxon>Bacteria</taxon>
        <taxon>Pseudomonadati</taxon>
        <taxon>Pseudomonadota</taxon>
        <taxon>Alphaproteobacteria</taxon>
        <taxon>Rhodobacterales</taxon>
        <taxon>Paracoccaceae</taxon>
        <taxon>Rhodovulum</taxon>
    </lineage>
</organism>
<dbReference type="InterPro" id="IPR015424">
    <property type="entry name" value="PyrdxlP-dep_Trfase"/>
</dbReference>
<comment type="similarity">
    <text evidence="2 7">Belongs to the class-I pyridoxal-phosphate-dependent aminotransferase family.</text>
</comment>
<dbReference type="GO" id="GO:0030170">
    <property type="term" value="F:pyridoxal phosphate binding"/>
    <property type="evidence" value="ECO:0007669"/>
    <property type="project" value="InterPro"/>
</dbReference>
<dbReference type="EMBL" id="SLXL01000003">
    <property type="protein sequence ID" value="TCP25532.1"/>
    <property type="molecule type" value="Genomic_DNA"/>
</dbReference>
<comment type="cofactor">
    <cofactor evidence="1 7">
        <name>pyridoxal 5'-phosphate</name>
        <dbReference type="ChEBI" id="CHEBI:597326"/>
    </cofactor>
</comment>
<name>A0A4R2NUD4_RHOAD</name>
<gene>
    <name evidence="9" type="ORF">EV656_103285</name>
</gene>
<reference evidence="9 10" key="1">
    <citation type="submission" date="2019-03" db="EMBL/GenBank/DDBJ databases">
        <title>Genomic Encyclopedia of Type Strains, Phase IV (KMG-IV): sequencing the most valuable type-strain genomes for metagenomic binning, comparative biology and taxonomic classification.</title>
        <authorList>
            <person name="Goeker M."/>
        </authorList>
    </citation>
    <scope>NUCLEOTIDE SEQUENCE [LARGE SCALE GENOMIC DNA]</scope>
    <source>
        <strain evidence="9 10">DSM 2781</strain>
    </source>
</reference>
<dbReference type="InterPro" id="IPR004838">
    <property type="entry name" value="NHTrfase_class1_PyrdxlP-BS"/>
</dbReference>
<dbReference type="OrthoDB" id="9763453at2"/>
<dbReference type="RefSeq" id="WP_132601714.1">
    <property type="nucleotide sequence ID" value="NZ_NRRP01000028.1"/>
</dbReference>
<dbReference type="PROSITE" id="PS00105">
    <property type="entry name" value="AA_TRANSFER_CLASS_1"/>
    <property type="match status" value="1"/>
</dbReference>
<dbReference type="Gene3D" id="3.40.640.10">
    <property type="entry name" value="Type I PLP-dependent aspartate aminotransferase-like (Major domain)"/>
    <property type="match status" value="1"/>
</dbReference>
<evidence type="ECO:0000256" key="6">
    <source>
        <dbReference type="ARBA" id="ARBA00049185"/>
    </source>
</evidence>
<dbReference type="InterPro" id="IPR050596">
    <property type="entry name" value="AspAT/PAT-like"/>
</dbReference>
<keyword evidence="3 7" id="KW-0032">Aminotransferase</keyword>
<dbReference type="CDD" id="cd00609">
    <property type="entry name" value="AAT_like"/>
    <property type="match status" value="1"/>
</dbReference>
<evidence type="ECO:0000313" key="10">
    <source>
        <dbReference type="Proteomes" id="UP000295733"/>
    </source>
</evidence>
<accession>A0A4R2NUD4</accession>
<keyword evidence="5" id="KW-0663">Pyridoxal phosphate</keyword>
<dbReference type="PANTHER" id="PTHR46383">
    <property type="entry name" value="ASPARTATE AMINOTRANSFERASE"/>
    <property type="match status" value="1"/>
</dbReference>
<dbReference type="SUPFAM" id="SSF53383">
    <property type="entry name" value="PLP-dependent transferases"/>
    <property type="match status" value="1"/>
</dbReference>
<evidence type="ECO:0000256" key="1">
    <source>
        <dbReference type="ARBA" id="ARBA00001933"/>
    </source>
</evidence>
<dbReference type="InterPro" id="IPR015421">
    <property type="entry name" value="PyrdxlP-dep_Trfase_major"/>
</dbReference>
<evidence type="ECO:0000256" key="5">
    <source>
        <dbReference type="ARBA" id="ARBA00022898"/>
    </source>
</evidence>
<dbReference type="Proteomes" id="UP000295733">
    <property type="component" value="Unassembled WGS sequence"/>
</dbReference>
<protein>
    <recommendedName>
        <fullName evidence="7">Aminotransferase</fullName>
        <ecNumber evidence="7">2.6.1.-</ecNumber>
    </recommendedName>
</protein>
<evidence type="ECO:0000256" key="2">
    <source>
        <dbReference type="ARBA" id="ARBA00007441"/>
    </source>
</evidence>
<evidence type="ECO:0000256" key="7">
    <source>
        <dbReference type="RuleBase" id="RU000481"/>
    </source>
</evidence>
<keyword evidence="10" id="KW-1185">Reference proteome</keyword>
<evidence type="ECO:0000313" key="9">
    <source>
        <dbReference type="EMBL" id="TCP25532.1"/>
    </source>
</evidence>
<feature type="domain" description="Aminotransferase class I/classII large" evidence="8">
    <location>
        <begin position="32"/>
        <end position="372"/>
    </location>
</feature>
<dbReference type="GO" id="GO:0006520">
    <property type="term" value="P:amino acid metabolic process"/>
    <property type="evidence" value="ECO:0007669"/>
    <property type="project" value="InterPro"/>
</dbReference>
<evidence type="ECO:0000256" key="4">
    <source>
        <dbReference type="ARBA" id="ARBA00022679"/>
    </source>
</evidence>
<keyword evidence="4 7" id="KW-0808">Transferase</keyword>